<dbReference type="AlphaFoldDB" id="A0A9X1XL18"/>
<sequence length="799" mass="84546">MTGYLSHPRYTHKAFTYFMLLLLFALFNTQSAFAKNEDRPPFPNVELPEKAQGQVAIVALGNKLPDVAKWYGKSVAEFIKMLREDPSIWIDQTGRMLIIEPAPTLASPSEGEVEVSEGAFPNSQTFLLHSRPGSNRVIYLDFTGDTNITNTAWNQDYGNFIATPFDLDGSPNTFNSSEHTAIQKVWQMVAEDYAPFDVDVTTQDPGVDAIMRDVEADTTYGTRVVITEDFTAGPNACNCGGFAYVGVFDFYWSDPFYRGWYKPAFVFYDNLSNSAKNIAEATSHEAGHNLGLSHDGGPSTNYYWGHGATETTLDWAPIMGVGYDQTVVQWSKGDYYGANNTEQDLTVIDSFGAKLLVDSNTGLPSAELLTGTSDGSTVTLNAISNIISGPNDIDFYRIESGSGDLNITVEPYVESPNLDIMVVLYDTNGVMLASFNPSPSLSAIIVNYPVAIDDYYLSVEGVGVGSPQSSSPSGYTDYGSLGNYTISGNYPDAGGVLVPTANIDASPTSGGYPLLVNFDGSGSVANGESTTITSYDWDFGDGNSDLGSTASNTYTAPGNYTVVLTVTDSNGNDDSDFVVISVTNSDPVAVASVNPSSVVQGESVSFSSAGSNDSDGSIVSYSWDFGDGSASSASNPNHTYGAIGNYTATLTVTDDFGATNSDSVNVSVTEDTTINDLKANLTIMQNSSVSKAKGGNGKGNGGGGSDGGDGGDGGSGATFTVTAEVRDHNGSGDLIRRANISARWEWSSGSQTVSGRTNRRGVTNFTSPSIPEGEGVTFTVTNISKSGYDFGGETSISSP</sequence>
<name>A0A9X1XL18_9VIBR</name>
<keyword evidence="5" id="KW-1185">Reference proteome</keyword>
<feature type="signal peptide" evidence="2">
    <location>
        <begin position="1"/>
        <end position="34"/>
    </location>
</feature>
<dbReference type="PROSITE" id="PS50093">
    <property type="entry name" value="PKD"/>
    <property type="match status" value="2"/>
</dbReference>
<proteinExistence type="predicted"/>
<evidence type="ECO:0000313" key="4">
    <source>
        <dbReference type="EMBL" id="MCK6264676.1"/>
    </source>
</evidence>
<feature type="compositionally biased region" description="Gly residues" evidence="1">
    <location>
        <begin position="694"/>
        <end position="716"/>
    </location>
</feature>
<organism evidence="4 5">
    <name type="scientific">Vibrio amylolyticus</name>
    <dbReference type="NCBI Taxonomy" id="2847292"/>
    <lineage>
        <taxon>Bacteria</taxon>
        <taxon>Pseudomonadati</taxon>
        <taxon>Pseudomonadota</taxon>
        <taxon>Gammaproteobacteria</taxon>
        <taxon>Vibrionales</taxon>
        <taxon>Vibrionaceae</taxon>
        <taxon>Vibrio</taxon>
    </lineage>
</organism>
<evidence type="ECO:0000256" key="2">
    <source>
        <dbReference type="SAM" id="SignalP"/>
    </source>
</evidence>
<dbReference type="Proteomes" id="UP001139559">
    <property type="component" value="Unassembled WGS sequence"/>
</dbReference>
<evidence type="ECO:0000259" key="3">
    <source>
        <dbReference type="PROSITE" id="PS50093"/>
    </source>
</evidence>
<evidence type="ECO:0000256" key="1">
    <source>
        <dbReference type="SAM" id="MobiDB-lite"/>
    </source>
</evidence>
<keyword evidence="2" id="KW-0732">Signal</keyword>
<feature type="domain" description="PKD" evidence="3">
    <location>
        <begin position="587"/>
        <end position="673"/>
    </location>
</feature>
<feature type="region of interest" description="Disordered" evidence="1">
    <location>
        <begin position="688"/>
        <end position="717"/>
    </location>
</feature>
<dbReference type="Gene3D" id="2.60.40.10">
    <property type="entry name" value="Immunoglobulins"/>
    <property type="match status" value="2"/>
</dbReference>
<gene>
    <name evidence="4" type="ORF">KP803_15460</name>
</gene>
<dbReference type="RefSeq" id="WP_248009751.1">
    <property type="nucleotide sequence ID" value="NZ_JAJHVV010000009.1"/>
</dbReference>
<feature type="chain" id="PRO_5040936554" evidence="2">
    <location>
        <begin position="35"/>
        <end position="799"/>
    </location>
</feature>
<dbReference type="CDD" id="cd00146">
    <property type="entry name" value="PKD"/>
    <property type="match status" value="2"/>
</dbReference>
<dbReference type="SUPFAM" id="SSF55486">
    <property type="entry name" value="Metalloproteases ('zincins'), catalytic domain"/>
    <property type="match status" value="1"/>
</dbReference>
<dbReference type="InterPro" id="IPR022409">
    <property type="entry name" value="PKD/Chitinase_dom"/>
</dbReference>
<dbReference type="InterPro" id="IPR000601">
    <property type="entry name" value="PKD_dom"/>
</dbReference>
<dbReference type="Pfam" id="PF18911">
    <property type="entry name" value="PKD_4"/>
    <property type="match status" value="2"/>
</dbReference>
<protein>
    <submittedName>
        <fullName evidence="4">PKD domain-containing protein</fullName>
    </submittedName>
</protein>
<dbReference type="InterPro" id="IPR013783">
    <property type="entry name" value="Ig-like_fold"/>
</dbReference>
<evidence type="ECO:0000313" key="5">
    <source>
        <dbReference type="Proteomes" id="UP001139559"/>
    </source>
</evidence>
<dbReference type="EMBL" id="JAJHVV010000009">
    <property type="protein sequence ID" value="MCK6264676.1"/>
    <property type="molecule type" value="Genomic_DNA"/>
</dbReference>
<accession>A0A9X1XL18</accession>
<dbReference type="SUPFAM" id="SSF49299">
    <property type="entry name" value="PKD domain"/>
    <property type="match status" value="2"/>
</dbReference>
<reference evidence="4" key="1">
    <citation type="submission" date="2021-11" db="EMBL/GenBank/DDBJ databases">
        <title>Vibrio ZSDE26 sp. nov. and Vibrio ZSDZ34 sp. nov., isolated from coastal seawater in Qingdao.</title>
        <authorList>
            <person name="Zhang P."/>
        </authorList>
    </citation>
    <scope>NUCLEOTIDE SEQUENCE</scope>
    <source>
        <strain evidence="4">ZSDE26</strain>
    </source>
</reference>
<dbReference type="SMART" id="SM00089">
    <property type="entry name" value="PKD"/>
    <property type="match status" value="2"/>
</dbReference>
<comment type="caution">
    <text evidence="4">The sequence shown here is derived from an EMBL/GenBank/DDBJ whole genome shotgun (WGS) entry which is preliminary data.</text>
</comment>
<dbReference type="InterPro" id="IPR035986">
    <property type="entry name" value="PKD_dom_sf"/>
</dbReference>
<feature type="domain" description="PKD" evidence="3">
    <location>
        <begin position="499"/>
        <end position="587"/>
    </location>
</feature>